<dbReference type="Proteomes" id="UP000790096">
    <property type="component" value="Unassembled WGS sequence"/>
</dbReference>
<dbReference type="Gene3D" id="3.40.50.2020">
    <property type="match status" value="1"/>
</dbReference>
<accession>A0ABS5SY83</accession>
<evidence type="ECO:0000313" key="4">
    <source>
        <dbReference type="Proteomes" id="UP000790096"/>
    </source>
</evidence>
<feature type="domain" description="Phosphoribosyltransferase" evidence="2">
    <location>
        <begin position="162"/>
        <end position="214"/>
    </location>
</feature>
<name>A0ABS5SY83_9GAMM</name>
<sequence length="216" mass="24529">MLPVWYASVGICHWCEQKLSLDQPRCLSCALPTDTVSHSCAACQQQPILWQGTITAADYLPPLSKLLHQFKFSSHTALAAMLSRLILLNYLRYRRHYQWQKPDTVVAVPLHPKRYQQRGFNQSDLLARPLARWLACQYWPNAIRCTKLTATQHTLDRASRQSNLGQVYDATTNLCGKHVAIVDDVVTTGATAREIVKLLQLQQVASVQVWCLCRTL</sequence>
<dbReference type="CDD" id="cd06223">
    <property type="entry name" value="PRTases_typeI"/>
    <property type="match status" value="1"/>
</dbReference>
<evidence type="ECO:0000256" key="1">
    <source>
        <dbReference type="ARBA" id="ARBA00008007"/>
    </source>
</evidence>
<proteinExistence type="inferred from homology"/>
<comment type="similarity">
    <text evidence="1">Belongs to the ComF/GntX family.</text>
</comment>
<dbReference type="EMBL" id="JABBFR010000004">
    <property type="protein sequence ID" value="MBT0723733.1"/>
    <property type="molecule type" value="Genomic_DNA"/>
</dbReference>
<dbReference type="RefSeq" id="WP_214236443.1">
    <property type="nucleotide sequence ID" value="NZ_JABBFR010000004.1"/>
</dbReference>
<keyword evidence="4" id="KW-1185">Reference proteome</keyword>
<dbReference type="PANTHER" id="PTHR47505">
    <property type="entry name" value="DNA UTILIZATION PROTEIN YHGH"/>
    <property type="match status" value="1"/>
</dbReference>
<reference evidence="3 4" key="1">
    <citation type="submission" date="2020-04" db="EMBL/GenBank/DDBJ databases">
        <title>Genome sequencing of Rosenbergiella species.</title>
        <authorList>
            <person name="Alvarez-Perez S."/>
            <person name="Lievens B."/>
        </authorList>
    </citation>
    <scope>NUCLEOTIDE SEQUENCE [LARGE SCALE GENOMIC DNA]</scope>
    <source>
        <strain evidence="3 4">S61</strain>
    </source>
</reference>
<protein>
    <recommendedName>
        <fullName evidence="2">Phosphoribosyltransferase domain-containing protein</fullName>
    </recommendedName>
</protein>
<dbReference type="PANTHER" id="PTHR47505:SF1">
    <property type="entry name" value="DNA UTILIZATION PROTEIN YHGH"/>
    <property type="match status" value="1"/>
</dbReference>
<dbReference type="InterPro" id="IPR000836">
    <property type="entry name" value="PRTase_dom"/>
</dbReference>
<evidence type="ECO:0000259" key="2">
    <source>
        <dbReference type="Pfam" id="PF00156"/>
    </source>
</evidence>
<dbReference type="InterPro" id="IPR051910">
    <property type="entry name" value="ComF/GntX_DNA_util-trans"/>
</dbReference>
<dbReference type="Pfam" id="PF00156">
    <property type="entry name" value="Pribosyltran"/>
    <property type="match status" value="1"/>
</dbReference>
<evidence type="ECO:0000313" key="3">
    <source>
        <dbReference type="EMBL" id="MBT0723733.1"/>
    </source>
</evidence>
<gene>
    <name evidence="3" type="ORF">HH682_04610</name>
</gene>
<comment type="caution">
    <text evidence="3">The sequence shown here is derived from an EMBL/GenBank/DDBJ whole genome shotgun (WGS) entry which is preliminary data.</text>
</comment>
<dbReference type="SUPFAM" id="SSF53271">
    <property type="entry name" value="PRTase-like"/>
    <property type="match status" value="1"/>
</dbReference>
<organism evidence="3 4">
    <name type="scientific">Rosenbergiella gaditana</name>
    <dbReference type="NCBI Taxonomy" id="2726987"/>
    <lineage>
        <taxon>Bacteria</taxon>
        <taxon>Pseudomonadati</taxon>
        <taxon>Pseudomonadota</taxon>
        <taxon>Gammaproteobacteria</taxon>
        <taxon>Enterobacterales</taxon>
        <taxon>Erwiniaceae</taxon>
        <taxon>Rosenbergiella</taxon>
    </lineage>
</organism>
<dbReference type="InterPro" id="IPR029057">
    <property type="entry name" value="PRTase-like"/>
</dbReference>